<evidence type="ECO:0000256" key="1">
    <source>
        <dbReference type="SAM" id="MobiDB-lite"/>
    </source>
</evidence>
<feature type="region of interest" description="Disordered" evidence="1">
    <location>
        <begin position="104"/>
        <end position="318"/>
    </location>
</feature>
<feature type="compositionally biased region" description="Low complexity" evidence="1">
    <location>
        <begin position="297"/>
        <end position="307"/>
    </location>
</feature>
<name>A0A1X6PDT9_PORUM</name>
<feature type="compositionally biased region" description="Basic and acidic residues" evidence="1">
    <location>
        <begin position="268"/>
        <end position="283"/>
    </location>
</feature>
<dbReference type="EMBL" id="KV918799">
    <property type="protein sequence ID" value="OSX79031.1"/>
    <property type="molecule type" value="Genomic_DNA"/>
</dbReference>
<evidence type="ECO:0000313" key="2">
    <source>
        <dbReference type="EMBL" id="OSX79031.1"/>
    </source>
</evidence>
<feature type="compositionally biased region" description="Low complexity" evidence="1">
    <location>
        <begin position="156"/>
        <end position="177"/>
    </location>
</feature>
<gene>
    <name evidence="2" type="ORF">BU14_0091s0011</name>
</gene>
<reference evidence="2 3" key="1">
    <citation type="submission" date="2017-03" db="EMBL/GenBank/DDBJ databases">
        <title>WGS assembly of Porphyra umbilicalis.</title>
        <authorList>
            <person name="Brawley S.H."/>
            <person name="Blouin N.A."/>
            <person name="Ficko-Blean E."/>
            <person name="Wheeler G.L."/>
            <person name="Lohr M."/>
            <person name="Goodson H.V."/>
            <person name="Jenkins J.W."/>
            <person name="Blaby-Haas C.E."/>
            <person name="Helliwell K.E."/>
            <person name="Chan C."/>
            <person name="Marriage T."/>
            <person name="Bhattacharya D."/>
            <person name="Klein A.S."/>
            <person name="Badis Y."/>
            <person name="Brodie J."/>
            <person name="Cao Y."/>
            <person name="Collen J."/>
            <person name="Dittami S.M."/>
            <person name="Gachon C.M."/>
            <person name="Green B.R."/>
            <person name="Karpowicz S."/>
            <person name="Kim J.W."/>
            <person name="Kudahl U."/>
            <person name="Lin S."/>
            <person name="Michel G."/>
            <person name="Mittag M."/>
            <person name="Olson B.J."/>
            <person name="Pangilinan J."/>
            <person name="Peng Y."/>
            <person name="Qiu H."/>
            <person name="Shu S."/>
            <person name="Singer J.T."/>
            <person name="Smith A.G."/>
            <person name="Sprecher B.N."/>
            <person name="Wagner V."/>
            <person name="Wang W."/>
            <person name="Wang Z.-Y."/>
            <person name="Yan J."/>
            <person name="Yarish C."/>
            <person name="Zoeuner-Riek S."/>
            <person name="Zhuang Y."/>
            <person name="Zou Y."/>
            <person name="Lindquist E.A."/>
            <person name="Grimwood J."/>
            <person name="Barry K."/>
            <person name="Rokhsar D.S."/>
            <person name="Schmutz J."/>
            <person name="Stiller J.W."/>
            <person name="Grossman A.R."/>
            <person name="Prochnik S.E."/>
        </authorList>
    </citation>
    <scope>NUCLEOTIDE SEQUENCE [LARGE SCALE GENOMIC DNA]</scope>
    <source>
        <strain evidence="2">4086291</strain>
    </source>
</reference>
<accession>A0A1X6PDT9</accession>
<organism evidence="2 3">
    <name type="scientific">Porphyra umbilicalis</name>
    <name type="common">Purple laver</name>
    <name type="synonym">Red alga</name>
    <dbReference type="NCBI Taxonomy" id="2786"/>
    <lineage>
        <taxon>Eukaryota</taxon>
        <taxon>Rhodophyta</taxon>
        <taxon>Bangiophyceae</taxon>
        <taxon>Bangiales</taxon>
        <taxon>Bangiaceae</taxon>
        <taxon>Porphyra</taxon>
    </lineage>
</organism>
<proteinExistence type="predicted"/>
<keyword evidence="3" id="KW-1185">Reference proteome</keyword>
<feature type="compositionally biased region" description="Basic and acidic residues" evidence="1">
    <location>
        <begin position="216"/>
        <end position="226"/>
    </location>
</feature>
<sequence>MGDDVLRSIYPETVTVPRNSMALVRSDLVHAGAWAADVAARYGKAPAELKYSGLTRFHMYLQHKKDKLEDAILLVDRKVFINSALILLDEDEVDILSDNDGRNDEVALAGGGPKAGNKNPTSGTPGREHKVGHGRSTSDSSSRRNKGSGGEPSKNSSGHGLSRSRSSSSSSNRSSDGVGVASFRGGEDRGPGASTALRRAPLSQVRRGRPRSRSVGGDDRNSERSRSRGGTTSRRVRKRRQSSRSDSLRPASSDGARSRRQSQARRIAGRDDRRHALPSDGSRRRGRTKSPRRLCSRSRPSPSPSGRLGAGSGRAPRR</sequence>
<evidence type="ECO:0000313" key="3">
    <source>
        <dbReference type="Proteomes" id="UP000218209"/>
    </source>
</evidence>
<protein>
    <submittedName>
        <fullName evidence="2">Uncharacterized protein</fullName>
    </submittedName>
</protein>
<feature type="compositionally biased region" description="Basic residues" evidence="1">
    <location>
        <begin position="284"/>
        <end position="296"/>
    </location>
</feature>
<dbReference type="AlphaFoldDB" id="A0A1X6PDT9"/>
<feature type="compositionally biased region" description="Low complexity" evidence="1">
    <location>
        <begin position="244"/>
        <end position="255"/>
    </location>
</feature>
<dbReference type="Proteomes" id="UP000218209">
    <property type="component" value="Unassembled WGS sequence"/>
</dbReference>